<dbReference type="EMBL" id="CAJPWZ010003096">
    <property type="protein sequence ID" value="CAG2251658.1"/>
    <property type="molecule type" value="Genomic_DNA"/>
</dbReference>
<evidence type="ECO:0000313" key="3">
    <source>
        <dbReference type="Proteomes" id="UP000683360"/>
    </source>
</evidence>
<feature type="domain" description="IgGFc-binding protein N-terminal" evidence="1">
    <location>
        <begin position="7"/>
        <end position="132"/>
    </location>
</feature>
<dbReference type="PANTHER" id="PTHR46534:SF1">
    <property type="entry name" value="IGGFC-BINDING PROTEIN N-TERMINAL DOMAIN-CONTAINING PROTEIN"/>
    <property type="match status" value="1"/>
</dbReference>
<dbReference type="AlphaFoldDB" id="A0A8S3VD54"/>
<comment type="caution">
    <text evidence="2">The sequence shown here is derived from an EMBL/GenBank/DDBJ whole genome shotgun (WGS) entry which is preliminary data.</text>
</comment>
<dbReference type="InterPro" id="IPR035234">
    <property type="entry name" value="IgGFc-bd_N"/>
</dbReference>
<proteinExistence type="predicted"/>
<accession>A0A8S3VD54</accession>
<dbReference type="Pfam" id="PF17517">
    <property type="entry name" value="IgGFc_binding"/>
    <property type="match status" value="1"/>
</dbReference>
<gene>
    <name evidence="2" type="ORF">MEDL_63282</name>
</gene>
<name>A0A8S3VD54_MYTED</name>
<keyword evidence="3" id="KW-1185">Reference proteome</keyword>
<dbReference type="Proteomes" id="UP000683360">
    <property type="component" value="Unassembled WGS sequence"/>
</dbReference>
<organism evidence="2 3">
    <name type="scientific">Mytilus edulis</name>
    <name type="common">Blue mussel</name>
    <dbReference type="NCBI Taxonomy" id="6550"/>
    <lineage>
        <taxon>Eukaryota</taxon>
        <taxon>Metazoa</taxon>
        <taxon>Spiralia</taxon>
        <taxon>Lophotrochozoa</taxon>
        <taxon>Mollusca</taxon>
        <taxon>Bivalvia</taxon>
        <taxon>Autobranchia</taxon>
        <taxon>Pteriomorphia</taxon>
        <taxon>Mytilida</taxon>
        <taxon>Mytiloidea</taxon>
        <taxon>Mytilidae</taxon>
        <taxon>Mytilinae</taxon>
        <taxon>Mytilus</taxon>
    </lineage>
</organism>
<sequence length="150" mass="16995">MVKKTADRDYMDFTHSTIAYVNATNDIYVTIYPHEIADSKEDAFMMTIHGINQYLPHYNFIVPQGFTNFISVTVLTNELNGFMLDGQSVTTKNVYTLSTESGSYSSFSMPIRSGEHIIAHVNNTEFGLWVYGNARYDAYGYPAGIKFRTV</sequence>
<reference evidence="2" key="1">
    <citation type="submission" date="2021-03" db="EMBL/GenBank/DDBJ databases">
        <authorList>
            <person name="Bekaert M."/>
        </authorList>
    </citation>
    <scope>NUCLEOTIDE SEQUENCE</scope>
</reference>
<dbReference type="OrthoDB" id="6130110at2759"/>
<evidence type="ECO:0000313" key="2">
    <source>
        <dbReference type="EMBL" id="CAG2251658.1"/>
    </source>
</evidence>
<protein>
    <recommendedName>
        <fullName evidence="1">IgGFc-binding protein N-terminal domain-containing protein</fullName>
    </recommendedName>
</protein>
<dbReference type="PANTHER" id="PTHR46534">
    <property type="entry name" value="IGGFC_BINDING DOMAIN-CONTAINING PROTEIN"/>
    <property type="match status" value="1"/>
</dbReference>
<evidence type="ECO:0000259" key="1">
    <source>
        <dbReference type="Pfam" id="PF17517"/>
    </source>
</evidence>